<evidence type="ECO:0000313" key="9">
    <source>
        <dbReference type="Proteomes" id="UP001595548"/>
    </source>
</evidence>
<dbReference type="InterPro" id="IPR031322">
    <property type="entry name" value="Shikimate/glucono_kinase"/>
</dbReference>
<comment type="function">
    <text evidence="7">Catalyzes the specific phosphorylation of the 3-hydroxyl group of shikimic acid using ATP as a cosubstrate.</text>
</comment>
<gene>
    <name evidence="7" type="primary">aroK</name>
    <name evidence="8" type="ORF">ACFOEB_08145</name>
</gene>
<reference evidence="9" key="1">
    <citation type="journal article" date="2019" name="Int. J. Syst. Evol. Microbiol.">
        <title>The Global Catalogue of Microorganisms (GCM) 10K type strain sequencing project: providing services to taxonomists for standard genome sequencing and annotation.</title>
        <authorList>
            <consortium name="The Broad Institute Genomics Platform"/>
            <consortium name="The Broad Institute Genome Sequencing Center for Infectious Disease"/>
            <person name="Wu L."/>
            <person name="Ma J."/>
        </authorList>
    </citation>
    <scope>NUCLEOTIDE SEQUENCE [LARGE SCALE GENOMIC DNA]</scope>
    <source>
        <strain evidence="9">KCTC 52141</strain>
    </source>
</reference>
<accession>A0ABV7HR52</accession>
<feature type="binding site" evidence="7">
    <location>
        <position position="82"/>
    </location>
    <ligand>
        <name>substrate</name>
    </ligand>
</feature>
<protein>
    <recommendedName>
        <fullName evidence="7">Shikimate kinase</fullName>
        <shortName evidence="7">SK</shortName>
        <ecNumber evidence="7">2.7.1.71</ecNumber>
    </recommendedName>
</protein>
<feature type="binding site" evidence="7">
    <location>
        <position position="137"/>
    </location>
    <ligand>
        <name>substrate</name>
    </ligand>
</feature>
<comment type="catalytic activity">
    <reaction evidence="7">
        <text>shikimate + ATP = 3-phosphoshikimate + ADP + H(+)</text>
        <dbReference type="Rhea" id="RHEA:13121"/>
        <dbReference type="ChEBI" id="CHEBI:15378"/>
        <dbReference type="ChEBI" id="CHEBI:30616"/>
        <dbReference type="ChEBI" id="CHEBI:36208"/>
        <dbReference type="ChEBI" id="CHEBI:145989"/>
        <dbReference type="ChEBI" id="CHEBI:456216"/>
        <dbReference type="EC" id="2.7.1.71"/>
    </reaction>
</comment>
<comment type="similarity">
    <text evidence="7">Belongs to the shikimate kinase family.</text>
</comment>
<keyword evidence="5 7" id="KW-0067">ATP-binding</keyword>
<name>A0ABV7HR52_9GAMM</name>
<feature type="binding site" evidence="7">
    <location>
        <position position="37"/>
    </location>
    <ligand>
        <name>substrate</name>
    </ligand>
</feature>
<comment type="subunit">
    <text evidence="7">Monomer.</text>
</comment>
<feature type="binding site" evidence="7">
    <location>
        <begin position="15"/>
        <end position="20"/>
    </location>
    <ligand>
        <name>ATP</name>
        <dbReference type="ChEBI" id="CHEBI:30616"/>
    </ligand>
</feature>
<evidence type="ECO:0000256" key="6">
    <source>
        <dbReference type="ARBA" id="ARBA00023141"/>
    </source>
</evidence>
<dbReference type="RefSeq" id="WP_339615378.1">
    <property type="nucleotide sequence ID" value="NZ_AP031500.1"/>
</dbReference>
<keyword evidence="1 7" id="KW-0028">Amino-acid biosynthesis</keyword>
<keyword evidence="7" id="KW-0963">Cytoplasm</keyword>
<comment type="pathway">
    <text evidence="7">Metabolic intermediate biosynthesis; chorismate biosynthesis; chorismate from D-erythrose 4-phosphate and phosphoenolpyruvate: step 5/7.</text>
</comment>
<dbReference type="PANTHER" id="PTHR21087">
    <property type="entry name" value="SHIKIMATE KINASE"/>
    <property type="match status" value="1"/>
</dbReference>
<sequence length="176" mass="19119">MTVHGESIILIGMPGVGKSTVGVLLAKELAREFVDTDLLIQTHAGKTLQDIVYDADYQHLRELEEATVLSLVCDRHVVATGGSVVYSEPAMGLLKSLGQVVFLDVDLAEVQRRVDNLSTRGIASPDGHGLADIYAERLPLYQRHADITIDCRGKTPAEIVSEVIYEEGGQYADKDA</sequence>
<evidence type="ECO:0000256" key="5">
    <source>
        <dbReference type="ARBA" id="ARBA00022840"/>
    </source>
</evidence>
<comment type="cofactor">
    <cofactor evidence="7">
        <name>Mg(2+)</name>
        <dbReference type="ChEBI" id="CHEBI:18420"/>
    </cofactor>
    <text evidence="7">Binds 1 Mg(2+) ion per subunit.</text>
</comment>
<dbReference type="EMBL" id="JBHRTL010000006">
    <property type="protein sequence ID" value="MFC3155169.1"/>
    <property type="molecule type" value="Genomic_DNA"/>
</dbReference>
<evidence type="ECO:0000256" key="7">
    <source>
        <dbReference type="HAMAP-Rule" id="MF_00109"/>
    </source>
</evidence>
<organism evidence="8 9">
    <name type="scientific">Gilvimarinus japonicus</name>
    <dbReference type="NCBI Taxonomy" id="1796469"/>
    <lineage>
        <taxon>Bacteria</taxon>
        <taxon>Pseudomonadati</taxon>
        <taxon>Pseudomonadota</taxon>
        <taxon>Gammaproteobacteria</taxon>
        <taxon>Cellvibrionales</taxon>
        <taxon>Cellvibrionaceae</taxon>
        <taxon>Gilvimarinus</taxon>
    </lineage>
</organism>
<dbReference type="GO" id="GO:0004765">
    <property type="term" value="F:shikimate kinase activity"/>
    <property type="evidence" value="ECO:0007669"/>
    <property type="project" value="UniProtKB-EC"/>
</dbReference>
<comment type="caution">
    <text evidence="8">The sequence shown here is derived from an EMBL/GenBank/DDBJ whole genome shotgun (WGS) entry which is preliminary data.</text>
</comment>
<keyword evidence="4 7" id="KW-0418">Kinase</keyword>
<dbReference type="InterPro" id="IPR000623">
    <property type="entry name" value="Shikimate_kinase/TSH1"/>
</dbReference>
<keyword evidence="9" id="KW-1185">Reference proteome</keyword>
<keyword evidence="2 7" id="KW-0808">Transferase</keyword>
<proteinExistence type="inferred from homology"/>
<dbReference type="SUPFAM" id="SSF52540">
    <property type="entry name" value="P-loop containing nucleoside triphosphate hydrolases"/>
    <property type="match status" value="1"/>
</dbReference>
<keyword evidence="3 7" id="KW-0547">Nucleotide-binding</keyword>
<keyword evidence="7" id="KW-0479">Metal-binding</keyword>
<dbReference type="Proteomes" id="UP001595548">
    <property type="component" value="Unassembled WGS sequence"/>
</dbReference>
<feature type="binding site" evidence="7">
    <location>
        <position position="61"/>
    </location>
    <ligand>
        <name>substrate</name>
    </ligand>
</feature>
<evidence type="ECO:0000256" key="3">
    <source>
        <dbReference type="ARBA" id="ARBA00022741"/>
    </source>
</evidence>
<dbReference type="PRINTS" id="PR01100">
    <property type="entry name" value="SHIKIMTKNASE"/>
</dbReference>
<keyword evidence="7" id="KW-0460">Magnesium</keyword>
<dbReference type="InterPro" id="IPR027417">
    <property type="entry name" value="P-loop_NTPase"/>
</dbReference>
<dbReference type="Pfam" id="PF01202">
    <property type="entry name" value="SKI"/>
    <property type="match status" value="1"/>
</dbReference>
<comment type="subcellular location">
    <subcellularLocation>
        <location evidence="7">Cytoplasm</location>
    </subcellularLocation>
</comment>
<comment type="caution">
    <text evidence="7">Lacks conserved residue(s) required for the propagation of feature annotation.</text>
</comment>
<dbReference type="Gene3D" id="3.40.50.300">
    <property type="entry name" value="P-loop containing nucleotide triphosphate hydrolases"/>
    <property type="match status" value="1"/>
</dbReference>
<keyword evidence="6 7" id="KW-0057">Aromatic amino acid biosynthesis</keyword>
<evidence type="ECO:0000256" key="2">
    <source>
        <dbReference type="ARBA" id="ARBA00022679"/>
    </source>
</evidence>
<feature type="binding site" evidence="7">
    <location>
        <position position="19"/>
    </location>
    <ligand>
        <name>Mg(2+)</name>
        <dbReference type="ChEBI" id="CHEBI:18420"/>
    </ligand>
</feature>
<dbReference type="CDD" id="cd00464">
    <property type="entry name" value="SK"/>
    <property type="match status" value="1"/>
</dbReference>
<evidence type="ECO:0000256" key="4">
    <source>
        <dbReference type="ARBA" id="ARBA00022777"/>
    </source>
</evidence>
<evidence type="ECO:0000313" key="8">
    <source>
        <dbReference type="EMBL" id="MFC3155169.1"/>
    </source>
</evidence>
<dbReference type="HAMAP" id="MF_00109">
    <property type="entry name" value="Shikimate_kinase"/>
    <property type="match status" value="1"/>
</dbReference>
<dbReference type="PANTHER" id="PTHR21087:SF16">
    <property type="entry name" value="SHIKIMATE KINASE 1, CHLOROPLASTIC"/>
    <property type="match status" value="1"/>
</dbReference>
<evidence type="ECO:0000256" key="1">
    <source>
        <dbReference type="ARBA" id="ARBA00022605"/>
    </source>
</evidence>
<feature type="binding site" evidence="7">
    <location>
        <position position="120"/>
    </location>
    <ligand>
        <name>ATP</name>
        <dbReference type="ChEBI" id="CHEBI:30616"/>
    </ligand>
</feature>
<dbReference type="EC" id="2.7.1.71" evidence="7"/>